<comment type="caution">
    <text evidence="6">The sequence shown here is derived from an EMBL/GenBank/DDBJ whole genome shotgun (WGS) entry which is preliminary data.</text>
</comment>
<evidence type="ECO:0000259" key="5">
    <source>
        <dbReference type="Pfam" id="PF00296"/>
    </source>
</evidence>
<dbReference type="GO" id="GO:0052601">
    <property type="term" value="F:limonene 1,2-monooxygenase [NAD(P)H) activity"/>
    <property type="evidence" value="ECO:0007669"/>
    <property type="project" value="UniProtKB-EC"/>
</dbReference>
<comment type="similarity">
    <text evidence="1">Belongs to the bacterial luciferase oxidoreductase family.</text>
</comment>
<dbReference type="SUPFAM" id="SSF51679">
    <property type="entry name" value="Bacterial luciferase-like"/>
    <property type="match status" value="1"/>
</dbReference>
<dbReference type="EC" id="1.14.13.107" evidence="6"/>
<keyword evidence="7" id="KW-1185">Reference proteome</keyword>
<dbReference type="InterPro" id="IPR050766">
    <property type="entry name" value="Bact_Lucif_Oxidored"/>
</dbReference>
<evidence type="ECO:0000256" key="1">
    <source>
        <dbReference type="ARBA" id="ARBA00010426"/>
    </source>
</evidence>
<reference evidence="6 7" key="1">
    <citation type="submission" date="2020-07" db="EMBL/GenBank/DDBJ databases">
        <title>Sequencing the genomes of 1000 actinobacteria strains.</title>
        <authorList>
            <person name="Klenk H.-P."/>
        </authorList>
    </citation>
    <scope>NUCLEOTIDE SEQUENCE [LARGE SCALE GENOMIC DNA]</scope>
    <source>
        <strain evidence="6 7">DSM 23819</strain>
    </source>
</reference>
<keyword evidence="2" id="KW-0285">Flavoprotein</keyword>
<keyword evidence="4 6" id="KW-0503">Monooxygenase</keyword>
<evidence type="ECO:0000313" key="7">
    <source>
        <dbReference type="Proteomes" id="UP000540656"/>
    </source>
</evidence>
<evidence type="ECO:0000256" key="2">
    <source>
        <dbReference type="ARBA" id="ARBA00022630"/>
    </source>
</evidence>
<dbReference type="GO" id="GO:0005829">
    <property type="term" value="C:cytosol"/>
    <property type="evidence" value="ECO:0007669"/>
    <property type="project" value="TreeGrafter"/>
</dbReference>
<keyword evidence="3 6" id="KW-0560">Oxidoreductase</keyword>
<accession>A0A7Y9RYP0</accession>
<protein>
    <submittedName>
        <fullName evidence="6">Limonene 1,2-monooxygenase</fullName>
        <ecNumber evidence="6">1.14.13.107</ecNumber>
    </submittedName>
</protein>
<dbReference type="InterPro" id="IPR036661">
    <property type="entry name" value="Luciferase-like_sf"/>
</dbReference>
<sequence length="368" mass="41757">MKFGIFTMPEHPPRENWTLSYDRDIADIVLAESLGFDEYWIGEHHTGGYENVPMPELMIAKASAVTSRIRLGTGVVNLPYQDPFLVAERMAFLDHLTHGRLIYGFGGGGLPTDKALFQMAPEEATPRTNESLEIIWRLLTETEPVTHEGVFWHYEERQLQVGPYQVVPPMAVAGLTGTHNFERCGNRGWIPLSVYFAPLLAEKNPMPDLADHKNAILKGAADASLDADQAMANWRISREVYVASDKNTAMNEIRAGVKMSYDYLLGLGLGALMKLDAEMADPELTFEWMVENVPWIIGSPEDCVEQIHHIREDVGDFGTFLINGRDWVTTDRWNRSLELFARYVMPQFQDHQHMPRRERLARKALGLD</sequence>
<dbReference type="EMBL" id="JACCAA010000001">
    <property type="protein sequence ID" value="NYG57182.1"/>
    <property type="molecule type" value="Genomic_DNA"/>
</dbReference>
<proteinExistence type="inferred from homology"/>
<dbReference type="Pfam" id="PF00296">
    <property type="entry name" value="Bac_luciferase"/>
    <property type="match status" value="1"/>
</dbReference>
<dbReference type="InterPro" id="IPR011251">
    <property type="entry name" value="Luciferase-like_dom"/>
</dbReference>
<evidence type="ECO:0000313" key="6">
    <source>
        <dbReference type="EMBL" id="NYG57182.1"/>
    </source>
</evidence>
<dbReference type="AlphaFoldDB" id="A0A7Y9RYP0"/>
<dbReference type="PANTHER" id="PTHR30137">
    <property type="entry name" value="LUCIFERASE-LIKE MONOOXYGENASE"/>
    <property type="match status" value="1"/>
</dbReference>
<evidence type="ECO:0000256" key="3">
    <source>
        <dbReference type="ARBA" id="ARBA00023002"/>
    </source>
</evidence>
<dbReference type="Proteomes" id="UP000540656">
    <property type="component" value="Unassembled WGS sequence"/>
</dbReference>
<dbReference type="Gene3D" id="3.20.20.30">
    <property type="entry name" value="Luciferase-like domain"/>
    <property type="match status" value="1"/>
</dbReference>
<evidence type="ECO:0000256" key="4">
    <source>
        <dbReference type="ARBA" id="ARBA00023033"/>
    </source>
</evidence>
<dbReference type="PANTHER" id="PTHR30137:SF16">
    <property type="entry name" value="BLL0895 PROTEIN"/>
    <property type="match status" value="1"/>
</dbReference>
<feature type="domain" description="Luciferase-like" evidence="5">
    <location>
        <begin position="1"/>
        <end position="312"/>
    </location>
</feature>
<gene>
    <name evidence="6" type="ORF">BJ980_000105</name>
</gene>
<dbReference type="RefSeq" id="WP_179500493.1">
    <property type="nucleotide sequence ID" value="NZ_JACCAA010000001.1"/>
</dbReference>
<organism evidence="6 7">
    <name type="scientific">Nocardioides daedukensis</name>
    <dbReference type="NCBI Taxonomy" id="634462"/>
    <lineage>
        <taxon>Bacteria</taxon>
        <taxon>Bacillati</taxon>
        <taxon>Actinomycetota</taxon>
        <taxon>Actinomycetes</taxon>
        <taxon>Propionibacteriales</taxon>
        <taxon>Nocardioidaceae</taxon>
        <taxon>Nocardioides</taxon>
    </lineage>
</organism>
<name>A0A7Y9RYP0_9ACTN</name>